<dbReference type="InterPro" id="IPR013762">
    <property type="entry name" value="Integrase-like_cat_sf"/>
</dbReference>
<evidence type="ECO:0000313" key="7">
    <source>
        <dbReference type="Proteomes" id="UP001500979"/>
    </source>
</evidence>
<protein>
    <recommendedName>
        <fullName evidence="5">Core-binding (CB) domain-containing protein</fullName>
    </recommendedName>
</protein>
<evidence type="ECO:0000259" key="5">
    <source>
        <dbReference type="PROSITE" id="PS51900"/>
    </source>
</evidence>
<feature type="domain" description="Core-binding (CB)" evidence="5">
    <location>
        <begin position="59"/>
        <end position="142"/>
    </location>
</feature>
<keyword evidence="2" id="KW-0233">DNA recombination</keyword>
<name>A0ABN3VHK5_9PSEU</name>
<gene>
    <name evidence="6" type="ORF">GCM10010470_40790</name>
</gene>
<dbReference type="RefSeq" id="WP_344682015.1">
    <property type="nucleotide sequence ID" value="NZ_BAAAUX010000016.1"/>
</dbReference>
<keyword evidence="1 3" id="KW-0238">DNA-binding</keyword>
<feature type="region of interest" description="Disordered" evidence="4">
    <location>
        <begin position="322"/>
        <end position="346"/>
    </location>
</feature>
<dbReference type="InterPro" id="IPR044068">
    <property type="entry name" value="CB"/>
</dbReference>
<dbReference type="PROSITE" id="PS51900">
    <property type="entry name" value="CB"/>
    <property type="match status" value="1"/>
</dbReference>
<dbReference type="InterPro" id="IPR011010">
    <property type="entry name" value="DNA_brk_join_enz"/>
</dbReference>
<dbReference type="InterPro" id="IPR010998">
    <property type="entry name" value="Integrase_recombinase_N"/>
</dbReference>
<keyword evidence="7" id="KW-1185">Reference proteome</keyword>
<sequence length="346" mass="38833">MAYGQRDDSGGWRARYKRPDSTWGSKSGFTSEKAAEDWGNEQEALIRRHMWIDPRKGNIPFGDFTSALLDSIGPRLEPATLAKYRSHLDNHLLPQWSAWPLIGIFNSYLEIEKWVSELHEDYAESTVSSIFATFSTFLKKAAKEQCIPANPCSGIRVTSGEYAPERLVATSVQVLRAAMRLYRSAGPAGFVLAVLDAYTGGRRSELTGQQRHEYNYERQAIRIDLPLKEIGGKLFKGGHRIGPGGVFVDGGPKPAPRKTSRPSKGKKRGKTKTPAGARDVLLPPSIAVLDETLMDSHRYPFLFCTQDGNLLRRSNFRQRHWRPAWDGTEPDNPQAEDHVGPGWDRR</sequence>
<evidence type="ECO:0000313" key="6">
    <source>
        <dbReference type="EMBL" id="GAA2801576.1"/>
    </source>
</evidence>
<feature type="compositionally biased region" description="Basic and acidic residues" evidence="4">
    <location>
        <begin position="1"/>
        <end position="10"/>
    </location>
</feature>
<organism evidence="6 7">
    <name type="scientific">Saccharopolyspora taberi</name>
    <dbReference type="NCBI Taxonomy" id="60895"/>
    <lineage>
        <taxon>Bacteria</taxon>
        <taxon>Bacillati</taxon>
        <taxon>Actinomycetota</taxon>
        <taxon>Actinomycetes</taxon>
        <taxon>Pseudonocardiales</taxon>
        <taxon>Pseudonocardiaceae</taxon>
        <taxon>Saccharopolyspora</taxon>
    </lineage>
</organism>
<proteinExistence type="predicted"/>
<feature type="region of interest" description="Disordered" evidence="4">
    <location>
        <begin position="1"/>
        <end position="35"/>
    </location>
</feature>
<feature type="compositionally biased region" description="Basic residues" evidence="4">
    <location>
        <begin position="255"/>
        <end position="271"/>
    </location>
</feature>
<feature type="compositionally biased region" description="Basic and acidic residues" evidence="4">
    <location>
        <begin position="335"/>
        <end position="346"/>
    </location>
</feature>
<evidence type="ECO:0000256" key="3">
    <source>
        <dbReference type="PROSITE-ProRule" id="PRU01248"/>
    </source>
</evidence>
<dbReference type="Gene3D" id="1.10.150.130">
    <property type="match status" value="1"/>
</dbReference>
<accession>A0ABN3VHK5</accession>
<evidence type="ECO:0000256" key="4">
    <source>
        <dbReference type="SAM" id="MobiDB-lite"/>
    </source>
</evidence>
<comment type="caution">
    <text evidence="6">The sequence shown here is derived from an EMBL/GenBank/DDBJ whole genome shotgun (WGS) entry which is preliminary data.</text>
</comment>
<evidence type="ECO:0000256" key="2">
    <source>
        <dbReference type="ARBA" id="ARBA00023172"/>
    </source>
</evidence>
<dbReference type="Proteomes" id="UP001500979">
    <property type="component" value="Unassembled WGS sequence"/>
</dbReference>
<reference evidence="6 7" key="1">
    <citation type="journal article" date="2019" name="Int. J. Syst. Evol. Microbiol.">
        <title>The Global Catalogue of Microorganisms (GCM) 10K type strain sequencing project: providing services to taxonomists for standard genome sequencing and annotation.</title>
        <authorList>
            <consortium name="The Broad Institute Genomics Platform"/>
            <consortium name="The Broad Institute Genome Sequencing Center for Infectious Disease"/>
            <person name="Wu L."/>
            <person name="Ma J."/>
        </authorList>
    </citation>
    <scope>NUCLEOTIDE SEQUENCE [LARGE SCALE GENOMIC DNA]</scope>
    <source>
        <strain evidence="6 7">JCM 9383</strain>
    </source>
</reference>
<evidence type="ECO:0000256" key="1">
    <source>
        <dbReference type="ARBA" id="ARBA00023125"/>
    </source>
</evidence>
<feature type="region of interest" description="Disordered" evidence="4">
    <location>
        <begin position="243"/>
        <end position="278"/>
    </location>
</feature>
<dbReference type="SUPFAM" id="SSF56349">
    <property type="entry name" value="DNA breaking-rejoining enzymes"/>
    <property type="match status" value="1"/>
</dbReference>
<dbReference type="EMBL" id="BAAAUX010000016">
    <property type="protein sequence ID" value="GAA2801576.1"/>
    <property type="molecule type" value="Genomic_DNA"/>
</dbReference>
<dbReference type="Gene3D" id="1.10.443.10">
    <property type="entry name" value="Intergrase catalytic core"/>
    <property type="match status" value="1"/>
</dbReference>